<feature type="transmembrane region" description="Helical" evidence="1">
    <location>
        <begin position="336"/>
        <end position="356"/>
    </location>
</feature>
<dbReference type="PANTHER" id="PTHR34219:SF4">
    <property type="entry name" value="PEPSY DOMAIN-CONTAINING PROTEIN"/>
    <property type="match status" value="1"/>
</dbReference>
<feature type="transmembrane region" description="Helical" evidence="1">
    <location>
        <begin position="138"/>
        <end position="165"/>
    </location>
</feature>
<dbReference type="Proteomes" id="UP000469430">
    <property type="component" value="Unassembled WGS sequence"/>
</dbReference>
<dbReference type="PANTHER" id="PTHR34219">
    <property type="entry name" value="IRON-REGULATED INNER MEMBRANE PROTEIN-RELATED"/>
    <property type="match status" value="1"/>
</dbReference>
<name>A0A6I4TWH8_9SPHN</name>
<protein>
    <submittedName>
        <fullName evidence="2">PepSY domain-containing protein</fullName>
    </submittedName>
</protein>
<accession>A0A6I4TWH8</accession>
<feature type="transmembrane region" description="Helical" evidence="1">
    <location>
        <begin position="404"/>
        <end position="422"/>
    </location>
</feature>
<keyword evidence="1" id="KW-0472">Membrane</keyword>
<sequence length="476" mass="50953">MKANFHLSMIWLHRWSGLIFGWALYVIALTGTVVVFSDEISVWMQPELPANTVAVEQALITAQTHLQRAAPVAEFWSITPSAHHGGVTIAWAGADSAGNDRGDNALFDAVTGAVVAARDSHGTEPLVDLHFRLHSGPVGMWIVASAGMVMLLGLVTGVIVHRRIFRDFFMFRIGKGQRSWLDAHNIAGVLTLPFQFVIAFTGLMIFPVLLMPGALQAGYGGDRAAYVSDWYLPTQREASGMSAPLAPLLPMLAAAEHQLGGRIEQIAVAHPGDAAAIVTFWRGTDDRLSMMADWAAFDGPSGRMLASQTRYPPGIETSGVMVGLHFAKFGGAWTRWLYFFSGLASTALIATGLLLWTVKRGPESGKGLVAALNLATIAGLPMAIAAYFAANRLLPVDLTERGEWEIRILFLSWAACLGWALMHNRWASWAGMMLGAAFLLGIATILGGTGPVTLSLALSAVALGTTGLLLIRGARA</sequence>
<gene>
    <name evidence="2" type="ORF">GRI97_15240</name>
</gene>
<keyword evidence="1" id="KW-0812">Transmembrane</keyword>
<comment type="caution">
    <text evidence="2">The sequence shown here is derived from an EMBL/GenBank/DDBJ whole genome shotgun (WGS) entry which is preliminary data.</text>
</comment>
<organism evidence="2 3">
    <name type="scientific">Croceibacterium xixiisoli</name>
    <dbReference type="NCBI Taxonomy" id="1476466"/>
    <lineage>
        <taxon>Bacteria</taxon>
        <taxon>Pseudomonadati</taxon>
        <taxon>Pseudomonadota</taxon>
        <taxon>Alphaproteobacteria</taxon>
        <taxon>Sphingomonadales</taxon>
        <taxon>Erythrobacteraceae</taxon>
        <taxon>Croceibacterium</taxon>
    </lineage>
</organism>
<proteinExistence type="predicted"/>
<dbReference type="Pfam" id="PF03929">
    <property type="entry name" value="PepSY_TM"/>
    <property type="match status" value="1"/>
</dbReference>
<feature type="transmembrane region" description="Helical" evidence="1">
    <location>
        <begin position="429"/>
        <end position="446"/>
    </location>
</feature>
<reference evidence="2 3" key="1">
    <citation type="submission" date="2019-12" db="EMBL/GenBank/DDBJ databases">
        <title>Genomic-based taxomic classification of the family Erythrobacteraceae.</title>
        <authorList>
            <person name="Xu L."/>
        </authorList>
    </citation>
    <scope>NUCLEOTIDE SEQUENCE [LARGE SCALE GENOMIC DNA]</scope>
    <source>
        <strain evidence="2 3">S36</strain>
    </source>
</reference>
<evidence type="ECO:0000313" key="3">
    <source>
        <dbReference type="Proteomes" id="UP000469430"/>
    </source>
</evidence>
<evidence type="ECO:0000313" key="2">
    <source>
        <dbReference type="EMBL" id="MXP00345.1"/>
    </source>
</evidence>
<feature type="transmembrane region" description="Helical" evidence="1">
    <location>
        <begin position="368"/>
        <end position="389"/>
    </location>
</feature>
<dbReference type="InterPro" id="IPR005625">
    <property type="entry name" value="PepSY-ass_TM"/>
</dbReference>
<dbReference type="AlphaFoldDB" id="A0A6I4TWH8"/>
<keyword evidence="3" id="KW-1185">Reference proteome</keyword>
<keyword evidence="1" id="KW-1133">Transmembrane helix</keyword>
<feature type="transmembrane region" description="Helical" evidence="1">
    <location>
        <begin position="12"/>
        <end position="36"/>
    </location>
</feature>
<feature type="transmembrane region" description="Helical" evidence="1">
    <location>
        <begin position="186"/>
        <end position="210"/>
    </location>
</feature>
<evidence type="ECO:0000256" key="1">
    <source>
        <dbReference type="SAM" id="Phobius"/>
    </source>
</evidence>
<feature type="transmembrane region" description="Helical" evidence="1">
    <location>
        <begin position="452"/>
        <end position="471"/>
    </location>
</feature>
<dbReference type="EMBL" id="WTYJ01000003">
    <property type="protein sequence ID" value="MXP00345.1"/>
    <property type="molecule type" value="Genomic_DNA"/>
</dbReference>